<reference evidence="6 7" key="1">
    <citation type="submission" date="2015-08" db="EMBL/GenBank/DDBJ databases">
        <authorList>
            <person name="Babu N.S."/>
            <person name="Beckwith C.J."/>
            <person name="Beseler K.G."/>
            <person name="Brison A."/>
            <person name="Carone J.V."/>
            <person name="Caskin T.P."/>
            <person name="Diamond M."/>
            <person name="Durham M.E."/>
            <person name="Foxe J.M."/>
            <person name="Go M."/>
            <person name="Henderson B.A."/>
            <person name="Jones I.B."/>
            <person name="McGettigan J.A."/>
            <person name="Micheletti S.J."/>
            <person name="Nasrallah M.E."/>
            <person name="Ortiz D."/>
            <person name="Piller C.R."/>
            <person name="Privatt S.R."/>
            <person name="Schneider S.L."/>
            <person name="Sharp S."/>
            <person name="Smith T.C."/>
            <person name="Stanton J.D."/>
            <person name="Ullery H.E."/>
            <person name="Wilson R.J."/>
            <person name="Serrano M.G."/>
            <person name="Buck G."/>
            <person name="Lee V."/>
            <person name="Wang Y."/>
            <person name="Carvalho R."/>
            <person name="Voegtly L."/>
            <person name="Shi R."/>
            <person name="Duckworth R."/>
            <person name="Johnson A."/>
            <person name="Loviza R."/>
            <person name="Walstead R."/>
            <person name="Shah Z."/>
            <person name="Kiflezghi M."/>
            <person name="Wade K."/>
            <person name="Ball S.L."/>
            <person name="Bradley K.W."/>
            <person name="Asai D.J."/>
            <person name="Bowman C.A."/>
            <person name="Russell D.A."/>
            <person name="Pope W.H."/>
            <person name="Jacobs-Sera D."/>
            <person name="Hendrix R.W."/>
            <person name="Hatfull G.F."/>
        </authorList>
    </citation>
    <scope>NUCLEOTIDE SEQUENCE [LARGE SCALE GENOMIC DNA]</scope>
    <source>
        <strain evidence="6 7">DSM 27710</strain>
    </source>
</reference>
<evidence type="ECO:0000256" key="2">
    <source>
        <dbReference type="ARBA" id="ARBA00022803"/>
    </source>
</evidence>
<feature type="transmembrane region" description="Helical" evidence="4">
    <location>
        <begin position="6"/>
        <end position="27"/>
    </location>
</feature>
<sequence>MHGTDWLPGLIALALGLAGGLAVWLKLGKGAPAKARRDEVGDLRARRDTLIARLRELDPSIPENRAHDQEREALELETAEVLRALAAAEKRGAGAATAAMPDGFFGARPVLRGFLWGAGSASFVFLLLIFLLDLSSNRAVGGPPTGGPMAGGPMAAMGAGDEADPELDQLRAAAAARPNDVEAKLDLAQGLLFRERMLEAFNVVQEVARREPGNPRMMTYEAVVRLAMGQADRAMELLDEALEKDPSLTETWVRRGLAAFELGRYQVAIESWERALEQRPDGAAALQPVIAEARARLASGATPTAKADSQAVGLAGGQAETLPAGHPAGTRLLGNAEPQQGGGLAAKAGDVHVRIELDPSIVDKVAPGSTLFVYARSAGVSSGPPIAAKRLPAAAFPIEIAIGAADAMMGQPIPDSVFLEARISRDGNAMNRDPDAPTARVDGVRAGGEPVRLVLRAP</sequence>
<keyword evidence="4" id="KW-1133">Transmembrane helix</keyword>
<name>A0A0K1P8I8_9BACT</name>
<dbReference type="PANTHER" id="PTHR44943">
    <property type="entry name" value="CELLULOSE SYNTHASE OPERON PROTEIN C"/>
    <property type="match status" value="1"/>
</dbReference>
<evidence type="ECO:0000256" key="1">
    <source>
        <dbReference type="ARBA" id="ARBA00022737"/>
    </source>
</evidence>
<protein>
    <submittedName>
        <fullName evidence="6">Cytochrome c heme lyase subunit CcmH</fullName>
    </submittedName>
</protein>
<keyword evidence="4" id="KW-0812">Transmembrane</keyword>
<dbReference type="SMART" id="SM00028">
    <property type="entry name" value="TPR"/>
    <property type="match status" value="2"/>
</dbReference>
<dbReference type="SUPFAM" id="SSF48452">
    <property type="entry name" value="TPR-like"/>
    <property type="match status" value="1"/>
</dbReference>
<dbReference type="STRING" id="1391653.AKJ08_0204"/>
<keyword evidence="1" id="KW-0677">Repeat</keyword>
<dbReference type="Pfam" id="PF04733">
    <property type="entry name" value="Coatomer_E"/>
    <property type="match status" value="1"/>
</dbReference>
<dbReference type="InterPro" id="IPR019734">
    <property type="entry name" value="TPR_rpt"/>
</dbReference>
<feature type="transmembrane region" description="Helical" evidence="4">
    <location>
        <begin position="114"/>
        <end position="132"/>
    </location>
</feature>
<evidence type="ECO:0000313" key="6">
    <source>
        <dbReference type="EMBL" id="AKU89817.1"/>
    </source>
</evidence>
<dbReference type="InterPro" id="IPR051685">
    <property type="entry name" value="Ycf3/AcsC/BcsC/TPR_MFPF"/>
</dbReference>
<keyword evidence="4" id="KW-0472">Membrane</keyword>
<dbReference type="Proteomes" id="UP000055590">
    <property type="component" value="Chromosome"/>
</dbReference>
<dbReference type="Pfam" id="PF23892">
    <property type="entry name" value="Ig_CycH"/>
    <property type="match status" value="1"/>
</dbReference>
<proteinExistence type="predicted"/>
<dbReference type="PANTHER" id="PTHR44943:SF8">
    <property type="entry name" value="TPR REPEAT-CONTAINING PROTEIN MJ0263"/>
    <property type="match status" value="1"/>
</dbReference>
<evidence type="ECO:0000256" key="3">
    <source>
        <dbReference type="PROSITE-ProRule" id="PRU00339"/>
    </source>
</evidence>
<evidence type="ECO:0000256" key="4">
    <source>
        <dbReference type="SAM" id="Phobius"/>
    </source>
</evidence>
<feature type="repeat" description="TPR" evidence="3">
    <location>
        <begin position="249"/>
        <end position="282"/>
    </location>
</feature>
<dbReference type="InterPro" id="IPR056412">
    <property type="entry name" value="Ig_CycH"/>
</dbReference>
<keyword evidence="2 3" id="KW-0802">TPR repeat</keyword>
<feature type="domain" description="Cytochrome c-type biogenesis protein H Ig-like" evidence="5">
    <location>
        <begin position="351"/>
        <end position="437"/>
    </location>
</feature>
<keyword evidence="7" id="KW-1185">Reference proteome</keyword>
<dbReference type="InterPro" id="IPR011990">
    <property type="entry name" value="TPR-like_helical_dom_sf"/>
</dbReference>
<keyword evidence="6" id="KW-0456">Lyase</keyword>
<dbReference type="AlphaFoldDB" id="A0A0K1P8I8"/>
<evidence type="ECO:0000313" key="7">
    <source>
        <dbReference type="Proteomes" id="UP000055590"/>
    </source>
</evidence>
<feature type="repeat" description="TPR" evidence="3">
    <location>
        <begin position="215"/>
        <end position="248"/>
    </location>
</feature>
<dbReference type="PROSITE" id="PS50005">
    <property type="entry name" value="TPR"/>
    <property type="match status" value="2"/>
</dbReference>
<dbReference type="EMBL" id="CP012332">
    <property type="protein sequence ID" value="AKU89817.1"/>
    <property type="molecule type" value="Genomic_DNA"/>
</dbReference>
<dbReference type="GO" id="GO:0016829">
    <property type="term" value="F:lyase activity"/>
    <property type="evidence" value="ECO:0007669"/>
    <property type="project" value="UniProtKB-KW"/>
</dbReference>
<evidence type="ECO:0000259" key="5">
    <source>
        <dbReference type="Pfam" id="PF23892"/>
    </source>
</evidence>
<gene>
    <name evidence="6" type="ORF">AKJ08_0204</name>
</gene>
<organism evidence="6 7">
    <name type="scientific">Vulgatibacter incomptus</name>
    <dbReference type="NCBI Taxonomy" id="1391653"/>
    <lineage>
        <taxon>Bacteria</taxon>
        <taxon>Pseudomonadati</taxon>
        <taxon>Myxococcota</taxon>
        <taxon>Myxococcia</taxon>
        <taxon>Myxococcales</taxon>
        <taxon>Cystobacterineae</taxon>
        <taxon>Vulgatibacteraceae</taxon>
        <taxon>Vulgatibacter</taxon>
    </lineage>
</organism>
<dbReference type="PROSITE" id="PS50293">
    <property type="entry name" value="TPR_REGION"/>
    <property type="match status" value="1"/>
</dbReference>
<dbReference type="Gene3D" id="1.25.40.10">
    <property type="entry name" value="Tetratricopeptide repeat domain"/>
    <property type="match status" value="1"/>
</dbReference>
<accession>A0A0K1P8I8</accession>
<dbReference type="KEGG" id="vin:AKJ08_0204"/>
<dbReference type="OrthoDB" id="5430410at2"/>
<dbReference type="RefSeq" id="WP_050724353.1">
    <property type="nucleotide sequence ID" value="NZ_CP012332.1"/>
</dbReference>